<dbReference type="Proteomes" id="UP001434883">
    <property type="component" value="Unassembled WGS sequence"/>
</dbReference>
<feature type="region of interest" description="Disordered" evidence="1">
    <location>
        <begin position="156"/>
        <end position="181"/>
    </location>
</feature>
<gene>
    <name evidence="2" type="ORF">XENOCAPTIV_008066</name>
</gene>
<evidence type="ECO:0000313" key="2">
    <source>
        <dbReference type="EMBL" id="MEQ2198110.1"/>
    </source>
</evidence>
<accession>A0ABV0QQK0</accession>
<keyword evidence="3" id="KW-1185">Reference proteome</keyword>
<protein>
    <submittedName>
        <fullName evidence="2">Uncharacterized protein</fullName>
    </submittedName>
</protein>
<reference evidence="2 3" key="1">
    <citation type="submission" date="2021-06" db="EMBL/GenBank/DDBJ databases">
        <authorList>
            <person name="Palmer J.M."/>
        </authorList>
    </citation>
    <scope>NUCLEOTIDE SEQUENCE [LARGE SCALE GENOMIC DNA]</scope>
    <source>
        <strain evidence="2 3">XC_2019</strain>
        <tissue evidence="2">Muscle</tissue>
    </source>
</reference>
<evidence type="ECO:0000313" key="3">
    <source>
        <dbReference type="Proteomes" id="UP001434883"/>
    </source>
</evidence>
<name>A0ABV0QQK0_9TELE</name>
<evidence type="ECO:0000256" key="1">
    <source>
        <dbReference type="SAM" id="MobiDB-lite"/>
    </source>
</evidence>
<comment type="caution">
    <text evidence="2">The sequence shown here is derived from an EMBL/GenBank/DDBJ whole genome shotgun (WGS) entry which is preliminary data.</text>
</comment>
<organism evidence="2 3">
    <name type="scientific">Xenoophorus captivus</name>
    <dbReference type="NCBI Taxonomy" id="1517983"/>
    <lineage>
        <taxon>Eukaryota</taxon>
        <taxon>Metazoa</taxon>
        <taxon>Chordata</taxon>
        <taxon>Craniata</taxon>
        <taxon>Vertebrata</taxon>
        <taxon>Euteleostomi</taxon>
        <taxon>Actinopterygii</taxon>
        <taxon>Neopterygii</taxon>
        <taxon>Teleostei</taxon>
        <taxon>Neoteleostei</taxon>
        <taxon>Acanthomorphata</taxon>
        <taxon>Ovalentaria</taxon>
        <taxon>Atherinomorphae</taxon>
        <taxon>Cyprinodontiformes</taxon>
        <taxon>Goodeidae</taxon>
        <taxon>Xenoophorus</taxon>
    </lineage>
</organism>
<sequence length="223" mass="25066">MHTAVQPHSRIVACRELTPPSQNFPDPDGKPLNLEEEDPELTRKKRELQELHEQIINKKATIAIKAIEMIVKNPSETDAPDDDELETCRPETLRDRVKEILQQRSFSFFSKVPDVPLPHPDHIITCPAKQESTTSKGYERLLGVLKKVAAAAPNMNSKVPDVPLLPPDHGNTSPDKQQSATNKRYERLLSVLSKGASPSLNTTVHPVEFFFHKATFVELLMPQ</sequence>
<proteinExistence type="predicted"/>
<feature type="region of interest" description="Disordered" evidence="1">
    <location>
        <begin position="1"/>
        <end position="37"/>
    </location>
</feature>
<dbReference type="EMBL" id="JAHRIN010018739">
    <property type="protein sequence ID" value="MEQ2198110.1"/>
    <property type="molecule type" value="Genomic_DNA"/>
</dbReference>
<feature type="compositionally biased region" description="Polar residues" evidence="1">
    <location>
        <begin position="170"/>
        <end position="181"/>
    </location>
</feature>